<dbReference type="Proteomes" id="UP000051913">
    <property type="component" value="Unassembled WGS sequence"/>
</dbReference>
<proteinExistence type="predicted"/>
<dbReference type="AlphaFoldDB" id="A0A0R3LSQ2"/>
<gene>
    <name evidence="1" type="ORF">CP49_15310</name>
</gene>
<organism evidence="1 2">
    <name type="scientific">Bradyrhizobium valentinum</name>
    <dbReference type="NCBI Taxonomy" id="1518501"/>
    <lineage>
        <taxon>Bacteria</taxon>
        <taxon>Pseudomonadati</taxon>
        <taxon>Pseudomonadota</taxon>
        <taxon>Alphaproteobacteria</taxon>
        <taxon>Hyphomicrobiales</taxon>
        <taxon>Nitrobacteraceae</taxon>
        <taxon>Bradyrhizobium</taxon>
    </lineage>
</organism>
<name>A0A0R3LSQ2_9BRAD</name>
<reference evidence="1 2" key="1">
    <citation type="submission" date="2014-03" db="EMBL/GenBank/DDBJ databases">
        <title>Bradyrhizobium valentinum sp. nov., isolated from effective nodules of Lupinus mariae-josephae, a lupine endemic of basic-lime soils in Eastern Spain.</title>
        <authorList>
            <person name="Duran D."/>
            <person name="Rey L."/>
            <person name="Navarro A."/>
            <person name="Busquets A."/>
            <person name="Imperial J."/>
            <person name="Ruiz-Argueso T."/>
        </authorList>
    </citation>
    <scope>NUCLEOTIDE SEQUENCE [LARGE SCALE GENOMIC DNA]</scope>
    <source>
        <strain evidence="1 2">LmjM3</strain>
    </source>
</reference>
<protein>
    <submittedName>
        <fullName evidence="1">Uncharacterized protein</fullName>
    </submittedName>
</protein>
<evidence type="ECO:0000313" key="1">
    <source>
        <dbReference type="EMBL" id="KRR03297.1"/>
    </source>
</evidence>
<comment type="caution">
    <text evidence="1">The sequence shown here is derived from an EMBL/GenBank/DDBJ whole genome shotgun (WGS) entry which is preliminary data.</text>
</comment>
<evidence type="ECO:0000313" key="2">
    <source>
        <dbReference type="Proteomes" id="UP000051913"/>
    </source>
</evidence>
<accession>A0A0R3LSQ2</accession>
<keyword evidence="2" id="KW-1185">Reference proteome</keyword>
<sequence length="76" mass="8716">MGLDHFRSKIEHMRIQVGKQRREILQLQRAGISTASAELLLQRMLAKIDGLCDERDRLKKEDGSPMKGRVLGGRSW</sequence>
<dbReference type="EMBL" id="LLXX01000142">
    <property type="protein sequence ID" value="KRR03297.1"/>
    <property type="molecule type" value="Genomic_DNA"/>
</dbReference>